<proteinExistence type="inferred from homology"/>
<dbReference type="InterPro" id="IPR011330">
    <property type="entry name" value="Glyco_hydro/deAcase_b/a-brl"/>
</dbReference>
<dbReference type="PANTHER" id="PTHR30292">
    <property type="entry name" value="UNCHARACTERIZED PROTEIN YBGL-RELATED"/>
    <property type="match status" value="1"/>
</dbReference>
<keyword evidence="3" id="KW-1185">Reference proteome</keyword>
<comment type="similarity">
    <text evidence="1">Belongs to the LamB/PxpA family.</text>
</comment>
<comment type="caution">
    <text evidence="2">The sequence shown here is derived from an EMBL/GenBank/DDBJ whole genome shotgun (WGS) entry which is preliminary data.</text>
</comment>
<comment type="subunit">
    <text evidence="1">Forms a complex composed of PxpA, PxpB and PxpC.</text>
</comment>
<dbReference type="AlphaFoldDB" id="A0A4R3MXG7"/>
<evidence type="ECO:0000313" key="3">
    <source>
        <dbReference type="Proteomes" id="UP000294650"/>
    </source>
</evidence>
<dbReference type="Pfam" id="PF03746">
    <property type="entry name" value="LamB_YcsF"/>
    <property type="match status" value="1"/>
</dbReference>
<keyword evidence="1" id="KW-0378">Hydrolase</keyword>
<comment type="function">
    <text evidence="1">Catalyzes the cleavage of 5-oxoproline to form L-glutamate coupled to the hydrolysis of ATP to ADP and inorganic phosphate.</text>
</comment>
<name>A0A4R3MXG7_9BACI</name>
<dbReference type="PANTHER" id="PTHR30292:SF0">
    <property type="entry name" value="5-OXOPROLINASE SUBUNIT A"/>
    <property type="match status" value="1"/>
</dbReference>
<dbReference type="NCBIfam" id="NF003814">
    <property type="entry name" value="PRK05406.1-3"/>
    <property type="match status" value="1"/>
</dbReference>
<dbReference type="GO" id="GO:0005975">
    <property type="term" value="P:carbohydrate metabolic process"/>
    <property type="evidence" value="ECO:0007669"/>
    <property type="project" value="InterPro"/>
</dbReference>
<dbReference type="GO" id="GO:0017168">
    <property type="term" value="F:5-oxoprolinase (ATP-hydrolyzing) activity"/>
    <property type="evidence" value="ECO:0007669"/>
    <property type="project" value="UniProtKB-UniRule"/>
</dbReference>
<reference evidence="2 3" key="1">
    <citation type="submission" date="2019-03" db="EMBL/GenBank/DDBJ databases">
        <title>Genomic Encyclopedia of Type Strains, Phase IV (KMG-IV): sequencing the most valuable type-strain genomes for metagenomic binning, comparative biology and taxonomic classification.</title>
        <authorList>
            <person name="Goeker M."/>
        </authorList>
    </citation>
    <scope>NUCLEOTIDE SEQUENCE [LARGE SCALE GENOMIC DNA]</scope>
    <source>
        <strain evidence="2 3">DSM 25894</strain>
    </source>
</reference>
<protein>
    <recommendedName>
        <fullName evidence="1">5-oxoprolinase subunit A</fullName>
        <shortName evidence="1">5-OPase subunit A</shortName>
        <ecNumber evidence="1">3.5.2.9</ecNumber>
    </recommendedName>
    <alternativeName>
        <fullName evidence="1">5-oxoprolinase (ATP-hydrolyzing) subunit A</fullName>
    </alternativeName>
</protein>
<dbReference type="Proteomes" id="UP000294650">
    <property type="component" value="Unassembled WGS sequence"/>
</dbReference>
<dbReference type="HAMAP" id="MF_00691">
    <property type="entry name" value="PxpA"/>
    <property type="match status" value="1"/>
</dbReference>
<evidence type="ECO:0000256" key="1">
    <source>
        <dbReference type="HAMAP-Rule" id="MF_00691"/>
    </source>
</evidence>
<keyword evidence="1" id="KW-0067">ATP-binding</keyword>
<gene>
    <name evidence="1" type="primary">pxpA</name>
    <name evidence="2" type="ORF">EDD68_11330</name>
</gene>
<comment type="catalytic activity">
    <reaction evidence="1">
        <text>5-oxo-L-proline + ATP + 2 H2O = L-glutamate + ADP + phosphate + H(+)</text>
        <dbReference type="Rhea" id="RHEA:10348"/>
        <dbReference type="ChEBI" id="CHEBI:15377"/>
        <dbReference type="ChEBI" id="CHEBI:15378"/>
        <dbReference type="ChEBI" id="CHEBI:29985"/>
        <dbReference type="ChEBI" id="CHEBI:30616"/>
        <dbReference type="ChEBI" id="CHEBI:43474"/>
        <dbReference type="ChEBI" id="CHEBI:58402"/>
        <dbReference type="ChEBI" id="CHEBI:456216"/>
        <dbReference type="EC" id="3.5.2.9"/>
    </reaction>
</comment>
<dbReference type="RefSeq" id="WP_132372050.1">
    <property type="nucleotide sequence ID" value="NZ_SMAN01000013.1"/>
</dbReference>
<organism evidence="2 3">
    <name type="scientific">Melghiribacillus thermohalophilus</name>
    <dbReference type="NCBI Taxonomy" id="1324956"/>
    <lineage>
        <taxon>Bacteria</taxon>
        <taxon>Bacillati</taxon>
        <taxon>Bacillota</taxon>
        <taxon>Bacilli</taxon>
        <taxon>Bacillales</taxon>
        <taxon>Bacillaceae</taxon>
        <taxon>Melghiribacillus</taxon>
    </lineage>
</organism>
<evidence type="ECO:0000313" key="2">
    <source>
        <dbReference type="EMBL" id="TCT20467.1"/>
    </source>
</evidence>
<dbReference type="CDD" id="cd10787">
    <property type="entry name" value="LamB_YcsF_like"/>
    <property type="match status" value="1"/>
</dbReference>
<dbReference type="EC" id="3.5.2.9" evidence="1"/>
<dbReference type="Gene3D" id="3.20.20.370">
    <property type="entry name" value="Glycoside hydrolase/deacetylase"/>
    <property type="match status" value="1"/>
</dbReference>
<dbReference type="GO" id="GO:0005524">
    <property type="term" value="F:ATP binding"/>
    <property type="evidence" value="ECO:0007669"/>
    <property type="project" value="UniProtKB-UniRule"/>
</dbReference>
<dbReference type="OrthoDB" id="9773478at2"/>
<sequence length="252" mass="27413">MKTIDLNCDMGESFGAYNLGNDEQILKYISSANVACGFHAGDPAVMDRTVKLAIKYGVSIGAHPGLPDLVGFGRRKMDVSPEEVYQMVVYQTGALKAFVQVHGGQLRHVKPHGALYHMAAANQELAEAIAEAIAHLDSSLILYGLSGSELVKAGDRKGLLTAREAFADRTYQHDGTLTPRTSPNAMIPSGQEAIHQAMKLVMENRVQAVNGDIIEVQVDTICLHGDREHAITFAEKIHHTFLKEGVRIKAIK</sequence>
<keyword evidence="1" id="KW-0547">Nucleotide-binding</keyword>
<dbReference type="NCBIfam" id="NF003816">
    <property type="entry name" value="PRK05406.1-5"/>
    <property type="match status" value="1"/>
</dbReference>
<dbReference type="InterPro" id="IPR005501">
    <property type="entry name" value="LamB/YcsF/PxpA-like"/>
</dbReference>
<dbReference type="EMBL" id="SMAN01000013">
    <property type="protein sequence ID" value="TCT20467.1"/>
    <property type="molecule type" value="Genomic_DNA"/>
</dbReference>
<accession>A0A4R3MXG7</accession>
<dbReference type="SUPFAM" id="SSF88713">
    <property type="entry name" value="Glycoside hydrolase/deacetylase"/>
    <property type="match status" value="1"/>
</dbReference>